<feature type="compositionally biased region" description="Low complexity" evidence="1">
    <location>
        <begin position="59"/>
        <end position="82"/>
    </location>
</feature>
<evidence type="ECO:0000313" key="2">
    <source>
        <dbReference type="EMBL" id="CAG9802732.1"/>
    </source>
</evidence>
<name>A0A9N9WSR9_9DIPT</name>
<dbReference type="AlphaFoldDB" id="A0A9N9WSR9"/>
<accession>A0A9N9WSR9</accession>
<dbReference type="EMBL" id="OU895878">
    <property type="protein sequence ID" value="CAG9802732.1"/>
    <property type="molecule type" value="Genomic_DNA"/>
</dbReference>
<dbReference type="Proteomes" id="UP001153620">
    <property type="component" value="Chromosome 2"/>
</dbReference>
<evidence type="ECO:0000256" key="1">
    <source>
        <dbReference type="SAM" id="MobiDB-lite"/>
    </source>
</evidence>
<feature type="compositionally biased region" description="Basic and acidic residues" evidence="1">
    <location>
        <begin position="1"/>
        <end position="10"/>
    </location>
</feature>
<feature type="compositionally biased region" description="Polar residues" evidence="1">
    <location>
        <begin position="11"/>
        <end position="34"/>
    </location>
</feature>
<reference evidence="2" key="1">
    <citation type="submission" date="2022-01" db="EMBL/GenBank/DDBJ databases">
        <authorList>
            <person name="King R."/>
        </authorList>
    </citation>
    <scope>NUCLEOTIDE SEQUENCE</scope>
</reference>
<evidence type="ECO:0000313" key="3">
    <source>
        <dbReference type="Proteomes" id="UP001153620"/>
    </source>
</evidence>
<keyword evidence="3" id="KW-1185">Reference proteome</keyword>
<gene>
    <name evidence="2" type="ORF">CHIRRI_LOCUS5637</name>
</gene>
<organism evidence="2 3">
    <name type="scientific">Chironomus riparius</name>
    <dbReference type="NCBI Taxonomy" id="315576"/>
    <lineage>
        <taxon>Eukaryota</taxon>
        <taxon>Metazoa</taxon>
        <taxon>Ecdysozoa</taxon>
        <taxon>Arthropoda</taxon>
        <taxon>Hexapoda</taxon>
        <taxon>Insecta</taxon>
        <taxon>Pterygota</taxon>
        <taxon>Neoptera</taxon>
        <taxon>Endopterygota</taxon>
        <taxon>Diptera</taxon>
        <taxon>Nematocera</taxon>
        <taxon>Chironomoidea</taxon>
        <taxon>Chironomidae</taxon>
        <taxon>Chironominae</taxon>
        <taxon>Chironomus</taxon>
    </lineage>
</organism>
<sequence length="201" mass="22589">MSSRNQKEVKNSTSVVKDNRDNQNINHSNFQNHPNAKHQHYNGCGGSTKISHYIRSHKNSSSSFSKNSTNSHRSTAQQHYHTHQTTVFGNKMKNNIGHKMSQTKRIQLSTAAKRCKSIEKSNAGDNNSKAINLDNICKADDYVDNNEDDNSLPLVNALSRQIKDDLSANNSTQTQSTESPTLVRVKMWQTESCVILPHHMA</sequence>
<reference evidence="2" key="2">
    <citation type="submission" date="2022-10" db="EMBL/GenBank/DDBJ databases">
        <authorList>
            <consortium name="ENA_rothamsted_submissions"/>
            <consortium name="culmorum"/>
            <person name="King R."/>
        </authorList>
    </citation>
    <scope>NUCLEOTIDE SEQUENCE</scope>
</reference>
<protein>
    <submittedName>
        <fullName evidence="2">Uncharacterized protein</fullName>
    </submittedName>
</protein>
<feature type="region of interest" description="Disordered" evidence="1">
    <location>
        <begin position="1"/>
        <end position="82"/>
    </location>
</feature>
<proteinExistence type="predicted"/>